<dbReference type="HOGENOM" id="CLU_2607593_0_0_1"/>
<sequence>MPCVRQYMRHWMVHEWAMAICYGVKPKMHDLHARFPSQIPGPICKAWILRRRRSSGCFKVHGVSTRSASSSQNVFPTLP</sequence>
<dbReference type="InParanoid" id="A0A0D0APY2"/>
<evidence type="ECO:0000313" key="1">
    <source>
        <dbReference type="EMBL" id="KIK40059.1"/>
    </source>
</evidence>
<name>A0A0D0APY2_9AGAM</name>
<gene>
    <name evidence="1" type="ORF">CY34DRAFT_288041</name>
</gene>
<reference evidence="2" key="2">
    <citation type="submission" date="2015-01" db="EMBL/GenBank/DDBJ databases">
        <title>Evolutionary Origins and Diversification of the Mycorrhizal Mutualists.</title>
        <authorList>
            <consortium name="DOE Joint Genome Institute"/>
            <consortium name="Mycorrhizal Genomics Consortium"/>
            <person name="Kohler A."/>
            <person name="Kuo A."/>
            <person name="Nagy L.G."/>
            <person name="Floudas D."/>
            <person name="Copeland A."/>
            <person name="Barry K.W."/>
            <person name="Cichocki N."/>
            <person name="Veneault-Fourrey C."/>
            <person name="LaButti K."/>
            <person name="Lindquist E.A."/>
            <person name="Lipzen A."/>
            <person name="Lundell T."/>
            <person name="Morin E."/>
            <person name="Murat C."/>
            <person name="Riley R."/>
            <person name="Ohm R."/>
            <person name="Sun H."/>
            <person name="Tunlid A."/>
            <person name="Henrissat B."/>
            <person name="Grigoriev I.V."/>
            <person name="Hibbett D.S."/>
            <person name="Martin F."/>
        </authorList>
    </citation>
    <scope>NUCLEOTIDE SEQUENCE [LARGE SCALE GENOMIC DNA]</scope>
    <source>
        <strain evidence="2">UH-Slu-Lm8-n1</strain>
    </source>
</reference>
<dbReference type="AlphaFoldDB" id="A0A0D0APY2"/>
<accession>A0A0D0APY2</accession>
<proteinExistence type="predicted"/>
<dbReference type="EMBL" id="KN835317">
    <property type="protein sequence ID" value="KIK40059.1"/>
    <property type="molecule type" value="Genomic_DNA"/>
</dbReference>
<keyword evidence="2" id="KW-1185">Reference proteome</keyword>
<organism evidence="1 2">
    <name type="scientific">Suillus luteus UH-Slu-Lm8-n1</name>
    <dbReference type="NCBI Taxonomy" id="930992"/>
    <lineage>
        <taxon>Eukaryota</taxon>
        <taxon>Fungi</taxon>
        <taxon>Dikarya</taxon>
        <taxon>Basidiomycota</taxon>
        <taxon>Agaricomycotina</taxon>
        <taxon>Agaricomycetes</taxon>
        <taxon>Agaricomycetidae</taxon>
        <taxon>Boletales</taxon>
        <taxon>Suillineae</taxon>
        <taxon>Suillaceae</taxon>
        <taxon>Suillus</taxon>
    </lineage>
</organism>
<protein>
    <submittedName>
        <fullName evidence="1">Uncharacterized protein</fullName>
    </submittedName>
</protein>
<evidence type="ECO:0000313" key="2">
    <source>
        <dbReference type="Proteomes" id="UP000054485"/>
    </source>
</evidence>
<reference evidence="1 2" key="1">
    <citation type="submission" date="2014-04" db="EMBL/GenBank/DDBJ databases">
        <authorList>
            <consortium name="DOE Joint Genome Institute"/>
            <person name="Kuo A."/>
            <person name="Ruytinx J."/>
            <person name="Rineau F."/>
            <person name="Colpaert J."/>
            <person name="Kohler A."/>
            <person name="Nagy L.G."/>
            <person name="Floudas D."/>
            <person name="Copeland A."/>
            <person name="Barry K.W."/>
            <person name="Cichocki N."/>
            <person name="Veneault-Fourrey C."/>
            <person name="LaButti K."/>
            <person name="Lindquist E.A."/>
            <person name="Lipzen A."/>
            <person name="Lundell T."/>
            <person name="Morin E."/>
            <person name="Murat C."/>
            <person name="Sun H."/>
            <person name="Tunlid A."/>
            <person name="Henrissat B."/>
            <person name="Grigoriev I.V."/>
            <person name="Hibbett D.S."/>
            <person name="Martin F."/>
            <person name="Nordberg H.P."/>
            <person name="Cantor M.N."/>
            <person name="Hua S.X."/>
        </authorList>
    </citation>
    <scope>NUCLEOTIDE SEQUENCE [LARGE SCALE GENOMIC DNA]</scope>
    <source>
        <strain evidence="1 2">UH-Slu-Lm8-n1</strain>
    </source>
</reference>
<dbReference type="Proteomes" id="UP000054485">
    <property type="component" value="Unassembled WGS sequence"/>
</dbReference>